<keyword evidence="3" id="KW-1185">Reference proteome</keyword>
<protein>
    <submittedName>
        <fullName evidence="2">Phasin family protein</fullName>
    </submittedName>
</protein>
<reference evidence="3" key="1">
    <citation type="journal article" date="2024" name="Algal Res.">
        <title>Biochemical, toxicological and genomic investigation of a high-biomass producing Limnothrix strain isolated from Italian shallow drinking water reservoir.</title>
        <authorList>
            <person name="Simonazzi M."/>
            <person name="Shishido T.K."/>
            <person name="Delbaje E."/>
            <person name="Wahlsten M."/>
            <person name="Fewer D.P."/>
            <person name="Sivonen K."/>
            <person name="Pezzolesi L."/>
            <person name="Pistocchi R."/>
        </authorList>
    </citation>
    <scope>NUCLEOTIDE SEQUENCE [LARGE SCALE GENOMIC DNA]</scope>
    <source>
        <strain evidence="3">LRLZ20PSL1</strain>
    </source>
</reference>
<evidence type="ECO:0000313" key="3">
    <source>
        <dbReference type="Proteomes" id="UP001604335"/>
    </source>
</evidence>
<sequence length="159" mass="17286">MAGLPRCWALGLWPRPPPDFAHPFDRPVSSGASNMPDFGNLVQKALYLGVGLASYAGEKASETFTDLPSKLQQLADEMVARGEMSTEEARRAVEALIQQSQDNAPSREPSAGQEPRRIEILDAEVSADPANGGANLDAMRQEVERLQAELRRLRDQAGS</sequence>
<dbReference type="Proteomes" id="UP001604335">
    <property type="component" value="Unassembled WGS sequence"/>
</dbReference>
<organism evidence="2 3">
    <name type="scientific">Limnothrix redekei LRLZ20PSL1</name>
    <dbReference type="NCBI Taxonomy" id="3112953"/>
    <lineage>
        <taxon>Bacteria</taxon>
        <taxon>Bacillati</taxon>
        <taxon>Cyanobacteriota</taxon>
        <taxon>Cyanophyceae</taxon>
        <taxon>Pseudanabaenales</taxon>
        <taxon>Pseudanabaenaceae</taxon>
        <taxon>Limnothrix</taxon>
    </lineage>
</organism>
<evidence type="ECO:0000313" key="2">
    <source>
        <dbReference type="EMBL" id="MFG3819491.1"/>
    </source>
</evidence>
<evidence type="ECO:0000256" key="1">
    <source>
        <dbReference type="SAM" id="MobiDB-lite"/>
    </source>
</evidence>
<name>A0ABW7CEE8_9CYAN</name>
<comment type="caution">
    <text evidence="2">The sequence shown here is derived from an EMBL/GenBank/DDBJ whole genome shotgun (WGS) entry which is preliminary data.</text>
</comment>
<accession>A0ABW7CEE8</accession>
<feature type="region of interest" description="Disordered" evidence="1">
    <location>
        <begin position="81"/>
        <end position="139"/>
    </location>
</feature>
<dbReference type="EMBL" id="JAZAQF010000094">
    <property type="protein sequence ID" value="MFG3819491.1"/>
    <property type="molecule type" value="Genomic_DNA"/>
</dbReference>
<gene>
    <name evidence="2" type="ORF">VPK24_17735</name>
</gene>
<proteinExistence type="predicted"/>